<keyword evidence="1" id="KW-0812">Transmembrane</keyword>
<reference evidence="2 3" key="1">
    <citation type="journal article" date="2019" name="Genome Biol. Evol.">
        <title>Insights into the evolution of the New World diploid cottons (Gossypium, subgenus Houzingenia) based on genome sequencing.</title>
        <authorList>
            <person name="Grover C.E."/>
            <person name="Arick M.A. 2nd"/>
            <person name="Thrash A."/>
            <person name="Conover J.L."/>
            <person name="Sanders W.S."/>
            <person name="Peterson D.G."/>
            <person name="Frelichowski J.E."/>
            <person name="Scheffler J.A."/>
            <person name="Scheffler B.E."/>
            <person name="Wendel J.F."/>
        </authorList>
    </citation>
    <scope>NUCLEOTIDE SEQUENCE [LARGE SCALE GENOMIC DNA]</scope>
    <source>
        <strain evidence="2">57</strain>
        <tissue evidence="2">Leaf</tissue>
    </source>
</reference>
<dbReference type="OrthoDB" id="938199at2759"/>
<dbReference type="Proteomes" id="UP000593573">
    <property type="component" value="Unassembled WGS sequence"/>
</dbReference>
<dbReference type="EMBL" id="JABFAB010240689">
    <property type="protein sequence ID" value="MBA0671386.1"/>
    <property type="molecule type" value="Genomic_DNA"/>
</dbReference>
<feature type="non-terminal residue" evidence="2">
    <location>
        <position position="59"/>
    </location>
</feature>
<evidence type="ECO:0000313" key="2">
    <source>
        <dbReference type="EMBL" id="MBA0671386.1"/>
    </source>
</evidence>
<feature type="transmembrane region" description="Helical" evidence="1">
    <location>
        <begin position="12"/>
        <end position="30"/>
    </location>
</feature>
<name>A0A7J8W8N3_9ROSI</name>
<protein>
    <submittedName>
        <fullName evidence="2">Uncharacterized protein</fullName>
    </submittedName>
</protein>
<accession>A0A7J8W8N3</accession>
<organism evidence="2 3">
    <name type="scientific">Gossypium klotzschianum</name>
    <dbReference type="NCBI Taxonomy" id="34286"/>
    <lineage>
        <taxon>Eukaryota</taxon>
        <taxon>Viridiplantae</taxon>
        <taxon>Streptophyta</taxon>
        <taxon>Embryophyta</taxon>
        <taxon>Tracheophyta</taxon>
        <taxon>Spermatophyta</taxon>
        <taxon>Magnoliopsida</taxon>
        <taxon>eudicotyledons</taxon>
        <taxon>Gunneridae</taxon>
        <taxon>Pentapetalae</taxon>
        <taxon>rosids</taxon>
        <taxon>malvids</taxon>
        <taxon>Malvales</taxon>
        <taxon>Malvaceae</taxon>
        <taxon>Malvoideae</taxon>
        <taxon>Gossypium</taxon>
    </lineage>
</organism>
<feature type="transmembrane region" description="Helical" evidence="1">
    <location>
        <begin position="36"/>
        <end position="56"/>
    </location>
</feature>
<keyword evidence="3" id="KW-1185">Reference proteome</keyword>
<keyword evidence="1" id="KW-0472">Membrane</keyword>
<proteinExistence type="predicted"/>
<evidence type="ECO:0000313" key="3">
    <source>
        <dbReference type="Proteomes" id="UP000593573"/>
    </source>
</evidence>
<evidence type="ECO:0000256" key="1">
    <source>
        <dbReference type="SAM" id="Phobius"/>
    </source>
</evidence>
<gene>
    <name evidence="2" type="ORF">Goklo_025037</name>
</gene>
<keyword evidence="1" id="KW-1133">Transmembrane helix</keyword>
<sequence>MTISKGCSVVRIAIFLYIINVIRCLLYLNTKVMNIFFHWLIMMITVTQKVIFVMFVKSV</sequence>
<comment type="caution">
    <text evidence="2">The sequence shown here is derived from an EMBL/GenBank/DDBJ whole genome shotgun (WGS) entry which is preliminary data.</text>
</comment>
<dbReference type="AlphaFoldDB" id="A0A7J8W8N3"/>